<accession>A0A3N2RRI4</accession>
<dbReference type="InterPro" id="IPR036388">
    <property type="entry name" value="WH-like_DNA-bd_sf"/>
</dbReference>
<dbReference type="SMART" id="SM00421">
    <property type="entry name" value="HTH_LUXR"/>
    <property type="match status" value="1"/>
</dbReference>
<gene>
    <name evidence="3" type="ORF">EB837_22985</name>
</gene>
<evidence type="ECO:0000259" key="2">
    <source>
        <dbReference type="SMART" id="SM00421"/>
    </source>
</evidence>
<feature type="domain" description="HTH luxR-type" evidence="2">
    <location>
        <begin position="142"/>
        <end position="199"/>
    </location>
</feature>
<dbReference type="GO" id="GO:0006355">
    <property type="term" value="P:regulation of DNA-templated transcription"/>
    <property type="evidence" value="ECO:0007669"/>
    <property type="project" value="InterPro"/>
</dbReference>
<dbReference type="SUPFAM" id="SSF46894">
    <property type="entry name" value="C-terminal effector domain of the bipartite response regulators"/>
    <property type="match status" value="1"/>
</dbReference>
<evidence type="ECO:0000313" key="3">
    <source>
        <dbReference type="EMBL" id="ROU10037.1"/>
    </source>
</evidence>
<dbReference type="InterPro" id="IPR016032">
    <property type="entry name" value="Sig_transdc_resp-reg_C-effctor"/>
</dbReference>
<evidence type="ECO:0000313" key="4">
    <source>
        <dbReference type="Proteomes" id="UP000268051"/>
    </source>
</evidence>
<evidence type="ECO:0000256" key="1">
    <source>
        <dbReference type="ARBA" id="ARBA00023125"/>
    </source>
</evidence>
<dbReference type="GO" id="GO:0003677">
    <property type="term" value="F:DNA binding"/>
    <property type="evidence" value="ECO:0007669"/>
    <property type="project" value="UniProtKB-KW"/>
</dbReference>
<dbReference type="Proteomes" id="UP000268051">
    <property type="component" value="Unassembled WGS sequence"/>
</dbReference>
<dbReference type="OrthoDB" id="6480962at2"/>
<dbReference type="PRINTS" id="PR00038">
    <property type="entry name" value="HTHLUXR"/>
</dbReference>
<keyword evidence="1" id="KW-0238">DNA-binding</keyword>
<dbReference type="InterPro" id="IPR000792">
    <property type="entry name" value="Tscrpt_reg_LuxR_C"/>
</dbReference>
<dbReference type="CDD" id="cd06170">
    <property type="entry name" value="LuxR_C_like"/>
    <property type="match status" value="1"/>
</dbReference>
<dbReference type="Gene3D" id="1.10.10.10">
    <property type="entry name" value="Winged helix-like DNA-binding domain superfamily/Winged helix DNA-binding domain"/>
    <property type="match status" value="1"/>
</dbReference>
<comment type="caution">
    <text evidence="3">The sequence shown here is derived from an EMBL/GenBank/DDBJ whole genome shotgun (WGS) entry which is preliminary data.</text>
</comment>
<reference evidence="3 4" key="1">
    <citation type="submission" date="2018-10" db="EMBL/GenBank/DDBJ databases">
        <title>Horizontal transference of carbapenem resistance between Klebsiella pneumoniae and Kluyvera ascorbata during abdominal infection: a case report.</title>
        <authorList>
            <person name="Raro O.H.F."/>
            <person name="Lima-Morales D."/>
            <person name="Barth A.L."/>
            <person name="Paim T.G.S."/>
            <person name="Mott M.P."/>
            <person name="Riche C.V.W."/>
            <person name="Teixeira U.F."/>
            <person name="Waechter F."/>
            <person name="Dias C.A.G."/>
        </authorList>
    </citation>
    <scope>NUCLEOTIDE SEQUENCE [LARGE SCALE GENOMIC DNA]</scope>
    <source>
        <strain evidence="3 4">OT2</strain>
    </source>
</reference>
<protein>
    <submittedName>
        <fullName evidence="3">Helix-turn-helix transcriptional regulator</fullName>
    </submittedName>
</protein>
<dbReference type="AlphaFoldDB" id="A0A3N2RRI4"/>
<dbReference type="Pfam" id="PF00196">
    <property type="entry name" value="GerE"/>
    <property type="match status" value="1"/>
</dbReference>
<proteinExistence type="predicted"/>
<dbReference type="EMBL" id="RHFN01000035">
    <property type="protein sequence ID" value="ROU10037.1"/>
    <property type="molecule type" value="Genomic_DNA"/>
</dbReference>
<organism evidence="3 4">
    <name type="scientific">Kluyvera ascorbata</name>
    <dbReference type="NCBI Taxonomy" id="51288"/>
    <lineage>
        <taxon>Bacteria</taxon>
        <taxon>Pseudomonadati</taxon>
        <taxon>Pseudomonadota</taxon>
        <taxon>Gammaproteobacteria</taxon>
        <taxon>Enterobacterales</taxon>
        <taxon>Enterobacteriaceae</taxon>
        <taxon>Kluyvera</taxon>
    </lineage>
</organism>
<name>A0A3N2RRI4_9ENTR</name>
<dbReference type="RefSeq" id="WP_123652623.1">
    <property type="nucleotide sequence ID" value="NZ_RHFN01000035.1"/>
</dbReference>
<sequence>MIIVVSPCSYFIEGFKSLIEKFISEPKEFKDVIYTDDIRSIKKSYFLSAKAIIVDYGQSDLSCLISFIERKNIAPCAYLIFITRDSCFTNAIENVLINTVADCTIDTKISTNMLRSSLSHLSAIVHRTTNCKEKNLQIIEQTHSLTKMETILLPYIVSGKKNKEISRYINISDKLISHYRRNIYKKFAVDSIGGLYHAFENPEDKRHKEPI</sequence>